<keyword evidence="1" id="KW-1133">Transmembrane helix</keyword>
<dbReference type="AlphaFoldDB" id="A0AAJ6NQK3"/>
<evidence type="ECO:0000256" key="1">
    <source>
        <dbReference type="SAM" id="Phobius"/>
    </source>
</evidence>
<dbReference type="RefSeq" id="WP_281482002.1">
    <property type="nucleotide sequence ID" value="NZ_CP124543.1"/>
</dbReference>
<keyword evidence="1" id="KW-0812">Transmembrane</keyword>
<dbReference type="EMBL" id="CP124543">
    <property type="protein sequence ID" value="WGV24684.1"/>
    <property type="molecule type" value="Genomic_DNA"/>
</dbReference>
<name>A0AAJ6NQK3_9CYAN</name>
<protein>
    <submittedName>
        <fullName evidence="2">Uncharacterized protein</fullName>
    </submittedName>
</protein>
<reference evidence="2 3" key="1">
    <citation type="journal article" date="2023" name="Limnol Oceanogr Lett">
        <title>Environmental adaptations by the intertidal Antarctic cyanobacterium Halotia branconii CENA392 as revealed using long-read genome sequencing.</title>
        <authorList>
            <person name="Dextro R.B."/>
            <person name="Delbaje E."/>
            <person name="Freitas P.N.N."/>
            <person name="Geraldes V."/>
            <person name="Pinto E."/>
            <person name="Long P.F."/>
            <person name="Fiore M.F."/>
        </authorList>
    </citation>
    <scope>NUCLEOTIDE SEQUENCE [LARGE SCALE GENOMIC DNA]</scope>
    <source>
        <strain evidence="2 3">CENA392</strain>
    </source>
</reference>
<accession>A0AAJ6NQK3</accession>
<proteinExistence type="predicted"/>
<dbReference type="Proteomes" id="UP001223520">
    <property type="component" value="Chromosome"/>
</dbReference>
<organism evidence="2 3">
    <name type="scientific">Halotia branconii CENA392</name>
    <dbReference type="NCBI Taxonomy" id="1539056"/>
    <lineage>
        <taxon>Bacteria</taxon>
        <taxon>Bacillati</taxon>
        <taxon>Cyanobacteriota</taxon>
        <taxon>Cyanophyceae</taxon>
        <taxon>Nostocales</taxon>
        <taxon>Nodulariaceae</taxon>
        <taxon>Halotia</taxon>
    </lineage>
</organism>
<dbReference type="KEGG" id="hbq:QI031_23400"/>
<evidence type="ECO:0000313" key="3">
    <source>
        <dbReference type="Proteomes" id="UP001223520"/>
    </source>
</evidence>
<gene>
    <name evidence="2" type="ORF">QI031_23400</name>
</gene>
<keyword evidence="3" id="KW-1185">Reference proteome</keyword>
<evidence type="ECO:0000313" key="2">
    <source>
        <dbReference type="EMBL" id="WGV24684.1"/>
    </source>
</evidence>
<feature type="transmembrane region" description="Helical" evidence="1">
    <location>
        <begin position="15"/>
        <end position="36"/>
    </location>
</feature>
<keyword evidence="1" id="KW-0472">Membrane</keyword>
<sequence>MPVLLIYLGLVPFSWRFYILILAAVAILAIAQLYQFSAKELGITKQNFSSSFSAIAILVGLV</sequence>